<dbReference type="InterPro" id="IPR001680">
    <property type="entry name" value="WD40_rpt"/>
</dbReference>
<dbReference type="RefSeq" id="XP_033535256.1">
    <property type="nucleotide sequence ID" value="XM_033677453.1"/>
</dbReference>
<feature type="compositionally biased region" description="Basic and acidic residues" evidence="1">
    <location>
        <begin position="1331"/>
        <end position="1348"/>
    </location>
</feature>
<evidence type="ECO:0000313" key="3">
    <source>
        <dbReference type="EMBL" id="KAF1813625.1"/>
    </source>
</evidence>
<dbReference type="InterPro" id="IPR052208">
    <property type="entry name" value="DmX-like/RAVE_component"/>
</dbReference>
<proteinExistence type="predicted"/>
<dbReference type="Proteomes" id="UP000504638">
    <property type="component" value="Unplaced"/>
</dbReference>
<reference evidence="5" key="2">
    <citation type="submission" date="2020-04" db="EMBL/GenBank/DDBJ databases">
        <authorList>
            <consortium name="NCBI Genome Project"/>
        </authorList>
    </citation>
    <scope>NUCLEOTIDE SEQUENCE</scope>
    <source>
        <strain evidence="5">CBS 781.70</strain>
    </source>
</reference>
<accession>A0A6G1G6A5</accession>
<protein>
    <submittedName>
        <fullName evidence="3 5">WD repeat protein-like protein</fullName>
    </submittedName>
</protein>
<dbReference type="OrthoDB" id="342131at2759"/>
<dbReference type="GeneID" id="54418023"/>
<keyword evidence="4" id="KW-1185">Reference proteome</keyword>
<evidence type="ECO:0000256" key="1">
    <source>
        <dbReference type="SAM" id="MobiDB-lite"/>
    </source>
</evidence>
<organism evidence="3">
    <name type="scientific">Eremomyces bilateralis CBS 781.70</name>
    <dbReference type="NCBI Taxonomy" id="1392243"/>
    <lineage>
        <taxon>Eukaryota</taxon>
        <taxon>Fungi</taxon>
        <taxon>Dikarya</taxon>
        <taxon>Ascomycota</taxon>
        <taxon>Pezizomycotina</taxon>
        <taxon>Dothideomycetes</taxon>
        <taxon>Dothideomycetes incertae sedis</taxon>
        <taxon>Eremomycetales</taxon>
        <taxon>Eremomycetaceae</taxon>
        <taxon>Eremomyces</taxon>
    </lineage>
</organism>
<feature type="domain" description="RAVE complex protein Rav1 C-terminal" evidence="2">
    <location>
        <begin position="606"/>
        <end position="1239"/>
    </location>
</feature>
<dbReference type="PANTHER" id="PTHR13950">
    <property type="entry name" value="RABCONNECTIN-RELATED"/>
    <property type="match status" value="1"/>
</dbReference>
<dbReference type="EMBL" id="ML975154">
    <property type="protein sequence ID" value="KAF1813625.1"/>
    <property type="molecule type" value="Genomic_DNA"/>
</dbReference>
<evidence type="ECO:0000313" key="5">
    <source>
        <dbReference type="RefSeq" id="XP_033535256.1"/>
    </source>
</evidence>
<dbReference type="Pfam" id="PF12234">
    <property type="entry name" value="Rav1p_C"/>
    <property type="match status" value="1"/>
</dbReference>
<dbReference type="InterPro" id="IPR015943">
    <property type="entry name" value="WD40/YVTN_repeat-like_dom_sf"/>
</dbReference>
<dbReference type="InterPro" id="IPR022033">
    <property type="entry name" value="Rav1p_C"/>
</dbReference>
<dbReference type="InterPro" id="IPR036322">
    <property type="entry name" value="WD40_repeat_dom_sf"/>
</dbReference>
<dbReference type="GO" id="GO:0043291">
    <property type="term" value="C:RAVE complex"/>
    <property type="evidence" value="ECO:0007669"/>
    <property type="project" value="TreeGrafter"/>
</dbReference>
<reference evidence="3 5" key="1">
    <citation type="submission" date="2020-01" db="EMBL/GenBank/DDBJ databases">
        <authorList>
            <consortium name="DOE Joint Genome Institute"/>
            <person name="Haridas S."/>
            <person name="Albert R."/>
            <person name="Binder M."/>
            <person name="Bloem J."/>
            <person name="Labutti K."/>
            <person name="Salamov A."/>
            <person name="Andreopoulos B."/>
            <person name="Baker S.E."/>
            <person name="Barry K."/>
            <person name="Bills G."/>
            <person name="Bluhm B.H."/>
            <person name="Cannon C."/>
            <person name="Castanera R."/>
            <person name="Culley D.E."/>
            <person name="Daum C."/>
            <person name="Ezra D."/>
            <person name="Gonzalez J.B."/>
            <person name="Henrissat B."/>
            <person name="Kuo A."/>
            <person name="Liang C."/>
            <person name="Lipzen A."/>
            <person name="Lutzoni F."/>
            <person name="Magnuson J."/>
            <person name="Mondo S."/>
            <person name="Nolan M."/>
            <person name="Ohm R."/>
            <person name="Pangilinan J."/>
            <person name="Park H.-J."/>
            <person name="Ramirez L."/>
            <person name="Alfaro M."/>
            <person name="Sun H."/>
            <person name="Tritt A."/>
            <person name="Yoshinaga Y."/>
            <person name="Zwiers L.-H."/>
            <person name="Turgeon B.G."/>
            <person name="Goodwin S.B."/>
            <person name="Spatafora J.W."/>
            <person name="Crous P.W."/>
            <person name="Grigoriev I.V."/>
        </authorList>
    </citation>
    <scope>NUCLEOTIDE SEQUENCE</scope>
    <source>
        <strain evidence="3 5">CBS 781.70</strain>
    </source>
</reference>
<dbReference type="GO" id="GO:0007035">
    <property type="term" value="P:vacuolar acidification"/>
    <property type="evidence" value="ECO:0007669"/>
    <property type="project" value="TreeGrafter"/>
</dbReference>
<sequence length="1366" mass="153355">MRTVLPGRPQAKLQAVSTELWDGKHIVVYISGNAVVILDGPHQLLQTIYLDKDDDLQAVALDEDSGKIAAASSTEIHIYKPYGKEEGFLQWSLQCSIRTDETKGDVQTLSWGQDEGLLVGSNALSLYDTHNASNLHWSRPLANAAKFAEFSYDGTLIATSGQYDRLVKIWRLLGVGPSGQEFDYGYLRHPAVVTDIHWRQPFHREQSMENIVYTICADNKVRIFAPMDHHAPSIFQQWGEIDLMQSIQPRGLDPSQRSSKRYAFIIDSRDFTLAAERAVQQAANDLAEQRALAHLIEAANRNPEVCVVLDDQGNMSAWGLEGVGLPHPKLSDIFNIAHVHGLKLRFASHTSGLGSYAQFHNFCGDKSNSAFTLIAQHFDGRIEWFEARVDQLFDLEPRKQRLHRRALWAGHRKPIKKIVRTATGKAVISRTENNRSCIWVQKLSSPGMRLSLQSMVPIDEHIHRMWLLREGKFVVFLHHGSVSVWDSRGPKAFEVARRQYTIRGKPLCLILIPEASGEQDSVHLATISSEMDGVAWEVQLPPEQADGHANGATDEVQLRDFGTFDLGTGDDLAFVLPVDPAGTAPVISGFLDTFARDIAISYTTSGTIKAWTTRVNKAKRTLEWLNTASVDTFIENPSLMSGTSIRKAAMIDADKTSLTIWNTRSAQLEHQEVFKDQIITDLDWSFTPDNQSILSVGFDHKVLIYTQLRYDYLDAGPSWAPIREIHIRSLTPHPIGDSCWLGNGGLVMGAGNQLFVQDDKLDVSYGILSNIRLPSSAHGSLDIFTAVSRLNGPLPVFHPQFLAQCVLTGKLLLAQQILTKLFKILKFYSEGDPLDSSLGFDADDVSRKPEMYHAARKEMHSSYADFDSDDDEPATVTEEVASSINGILMHCQIPQLSSREQFHLAHIVECVGTVEKHRRSVDDNARRFLLFFRLHVLRKSEQVDLHPLSWREITWAYHSGSQDILVDLVSRHYHGKMLWQHARQSGMFMWMTDLNALRSQFEVIARNEFTKSEEKDPIDCSLYYLALKKKAVLVGLWRMATWCKEQGATSKLLSNNFNEARWKTAALKNAYALMGRRRFQYAAAFFLLADHLADAVSVLANRLQDMQLAIAVARVYEGDDGPVLRDFLLERVLPQAVTDGNRWLATWAFWMLNRRDKAVLALVTPLTTLVSPPESPKLESRLFLTDDPALIVLYKQLREKSLQTLRGAMSVSPRTEWEFVLHTANLYTRMGCDLLALDLVKTWEFLLPACGHQPTQPQSPQPPASPDFTHPLHSPLTPQARSALDNFNIDPRKILRRRSSMVVADLPAPDGHAGGVANLNGVLEDAGTPQSEREQAAAEGRSRKEDRTPTQFQEPDANSLLDAFGF</sequence>
<name>A0A6G1G6A5_9PEZI</name>
<feature type="region of interest" description="Disordered" evidence="1">
    <location>
        <begin position="1252"/>
        <end position="1283"/>
    </location>
</feature>
<dbReference type="PANTHER" id="PTHR13950:SF9">
    <property type="entry name" value="RABCONNECTIN-3A"/>
    <property type="match status" value="1"/>
</dbReference>
<dbReference type="Pfam" id="PF00400">
    <property type="entry name" value="WD40"/>
    <property type="match status" value="1"/>
</dbReference>
<evidence type="ECO:0000313" key="4">
    <source>
        <dbReference type="Proteomes" id="UP000504638"/>
    </source>
</evidence>
<gene>
    <name evidence="3 5" type="ORF">P152DRAFT_432999</name>
</gene>
<feature type="region of interest" description="Disordered" evidence="1">
    <location>
        <begin position="1309"/>
        <end position="1366"/>
    </location>
</feature>
<dbReference type="SUPFAM" id="SSF50978">
    <property type="entry name" value="WD40 repeat-like"/>
    <property type="match status" value="1"/>
</dbReference>
<evidence type="ECO:0000259" key="2">
    <source>
        <dbReference type="Pfam" id="PF12234"/>
    </source>
</evidence>
<dbReference type="Gene3D" id="2.130.10.10">
    <property type="entry name" value="YVTN repeat-like/Quinoprotein amine dehydrogenase"/>
    <property type="match status" value="1"/>
</dbReference>
<reference evidence="5" key="3">
    <citation type="submission" date="2025-04" db="UniProtKB">
        <authorList>
            <consortium name="RefSeq"/>
        </authorList>
    </citation>
    <scope>IDENTIFICATION</scope>
    <source>
        <strain evidence="5">CBS 781.70</strain>
    </source>
</reference>